<evidence type="ECO:0000313" key="3">
    <source>
        <dbReference type="Proteomes" id="UP001234178"/>
    </source>
</evidence>
<evidence type="ECO:0000313" key="2">
    <source>
        <dbReference type="EMBL" id="KAK4006513.1"/>
    </source>
</evidence>
<name>A0ABQ9Z139_9CRUS</name>
<protein>
    <submittedName>
        <fullName evidence="2">Uncharacterized protein</fullName>
    </submittedName>
</protein>
<keyword evidence="3" id="KW-1185">Reference proteome</keyword>
<gene>
    <name evidence="2" type="ORF">OUZ56_011667</name>
</gene>
<reference evidence="2 3" key="1">
    <citation type="journal article" date="2023" name="Nucleic Acids Res.">
        <title>The hologenome of Daphnia magna reveals possible DNA methylation and microbiome-mediated evolution of the host genome.</title>
        <authorList>
            <person name="Chaturvedi A."/>
            <person name="Li X."/>
            <person name="Dhandapani V."/>
            <person name="Marshall H."/>
            <person name="Kissane S."/>
            <person name="Cuenca-Cambronero M."/>
            <person name="Asole G."/>
            <person name="Calvet F."/>
            <person name="Ruiz-Romero M."/>
            <person name="Marangio P."/>
            <person name="Guigo R."/>
            <person name="Rago D."/>
            <person name="Mirbahai L."/>
            <person name="Eastwood N."/>
            <person name="Colbourne J.K."/>
            <person name="Zhou J."/>
            <person name="Mallon E."/>
            <person name="Orsini L."/>
        </authorList>
    </citation>
    <scope>NUCLEOTIDE SEQUENCE [LARGE SCALE GENOMIC DNA]</scope>
    <source>
        <strain evidence="2">LRV0_1</strain>
    </source>
</reference>
<accession>A0ABQ9Z139</accession>
<organism evidence="2 3">
    <name type="scientific">Daphnia magna</name>
    <dbReference type="NCBI Taxonomy" id="35525"/>
    <lineage>
        <taxon>Eukaryota</taxon>
        <taxon>Metazoa</taxon>
        <taxon>Ecdysozoa</taxon>
        <taxon>Arthropoda</taxon>
        <taxon>Crustacea</taxon>
        <taxon>Branchiopoda</taxon>
        <taxon>Diplostraca</taxon>
        <taxon>Cladocera</taxon>
        <taxon>Anomopoda</taxon>
        <taxon>Daphniidae</taxon>
        <taxon>Daphnia</taxon>
    </lineage>
</organism>
<sequence>MEEKPIMDERNRELPQRPCPCSLLAVLVPYQCPSPAHSFQPVRCFRPARGSTPARHFPSSVLLPVLSAPIRKKKVKPNRRQFEPFSGRKKSREASRTNGSARTGTKGNILLMVLERSQLSCKEQM</sequence>
<feature type="region of interest" description="Disordered" evidence="1">
    <location>
        <begin position="73"/>
        <end position="107"/>
    </location>
</feature>
<proteinExistence type="predicted"/>
<feature type="compositionally biased region" description="Polar residues" evidence="1">
    <location>
        <begin position="96"/>
        <end position="106"/>
    </location>
</feature>
<dbReference type="EMBL" id="JAOYFB010000002">
    <property type="protein sequence ID" value="KAK4006513.1"/>
    <property type="molecule type" value="Genomic_DNA"/>
</dbReference>
<evidence type="ECO:0000256" key="1">
    <source>
        <dbReference type="SAM" id="MobiDB-lite"/>
    </source>
</evidence>
<dbReference type="Proteomes" id="UP001234178">
    <property type="component" value="Unassembled WGS sequence"/>
</dbReference>
<comment type="caution">
    <text evidence="2">The sequence shown here is derived from an EMBL/GenBank/DDBJ whole genome shotgun (WGS) entry which is preliminary data.</text>
</comment>